<evidence type="ECO:0000256" key="1">
    <source>
        <dbReference type="SAM" id="Phobius"/>
    </source>
</evidence>
<gene>
    <name evidence="2" type="ORF">SAMN05444359_10265</name>
</gene>
<organism evidence="2 3">
    <name type="scientific">Neolewinella agarilytica</name>
    <dbReference type="NCBI Taxonomy" id="478744"/>
    <lineage>
        <taxon>Bacteria</taxon>
        <taxon>Pseudomonadati</taxon>
        <taxon>Bacteroidota</taxon>
        <taxon>Saprospiria</taxon>
        <taxon>Saprospirales</taxon>
        <taxon>Lewinellaceae</taxon>
        <taxon>Neolewinella</taxon>
    </lineage>
</organism>
<feature type="transmembrane region" description="Helical" evidence="1">
    <location>
        <begin position="21"/>
        <end position="41"/>
    </location>
</feature>
<feature type="transmembrane region" description="Helical" evidence="1">
    <location>
        <begin position="163"/>
        <end position="188"/>
    </location>
</feature>
<dbReference type="AlphaFoldDB" id="A0A1H9AE48"/>
<keyword evidence="1" id="KW-0812">Transmembrane</keyword>
<feature type="transmembrane region" description="Helical" evidence="1">
    <location>
        <begin position="117"/>
        <end position="137"/>
    </location>
</feature>
<keyword evidence="3" id="KW-1185">Reference proteome</keyword>
<keyword evidence="1" id="KW-1133">Transmembrane helix</keyword>
<dbReference type="Proteomes" id="UP000199021">
    <property type="component" value="Unassembled WGS sequence"/>
</dbReference>
<name>A0A1H9AE48_9BACT</name>
<dbReference type="InParanoid" id="A0A1H9AE48"/>
<protein>
    <recommendedName>
        <fullName evidence="4">Yip1 domain-containing protein</fullName>
    </recommendedName>
</protein>
<evidence type="ECO:0000313" key="2">
    <source>
        <dbReference type="EMBL" id="SEP74994.1"/>
    </source>
</evidence>
<feature type="transmembrane region" description="Helical" evidence="1">
    <location>
        <begin position="200"/>
        <end position="221"/>
    </location>
</feature>
<dbReference type="EMBL" id="FOFB01000002">
    <property type="protein sequence ID" value="SEP74994.1"/>
    <property type="molecule type" value="Genomic_DNA"/>
</dbReference>
<dbReference type="RefSeq" id="WP_090165256.1">
    <property type="nucleotide sequence ID" value="NZ_FOFB01000002.1"/>
</dbReference>
<dbReference type="STRING" id="478744.SAMN05444359_10265"/>
<dbReference type="OrthoDB" id="825516at2"/>
<keyword evidence="1" id="KW-0472">Membrane</keyword>
<proteinExistence type="predicted"/>
<dbReference type="PROSITE" id="PS51257">
    <property type="entry name" value="PROKAR_LIPOPROTEIN"/>
    <property type="match status" value="1"/>
</dbReference>
<evidence type="ECO:0000313" key="3">
    <source>
        <dbReference type="Proteomes" id="UP000199021"/>
    </source>
</evidence>
<feature type="transmembrane region" description="Helical" evidence="1">
    <location>
        <begin position="76"/>
        <end position="105"/>
    </location>
</feature>
<reference evidence="3" key="1">
    <citation type="submission" date="2016-10" db="EMBL/GenBank/DDBJ databases">
        <authorList>
            <person name="Varghese N."/>
            <person name="Submissions S."/>
        </authorList>
    </citation>
    <scope>NUCLEOTIDE SEQUENCE [LARGE SCALE GENOMIC DNA]</scope>
    <source>
        <strain evidence="3">DSM 24740</strain>
    </source>
</reference>
<evidence type="ECO:0008006" key="4">
    <source>
        <dbReference type="Google" id="ProtNLM"/>
    </source>
</evidence>
<sequence length="224" mass="25450">MRTISAHKSIKSNTLTEIFSVSGWLMFLLAVVAGCLNVYLVQEFVLTDDVYYNTLGERLAYERIEKMLAEQREWSWLGYAFVPVVVFLQTLVISLCLVTGVIFSYAKVSFKRIFGMVLKVIALIAVIRLLPSLVLLFQDIQVLDDLLTSDWYSMLALFGRDNIAMWLHVPLASLNIFHLLLLLGLLAGMKHLSDKPTRRMALISYGCGTLLWWVGLMYLQVSFG</sequence>
<accession>A0A1H9AE48</accession>